<evidence type="ECO:0000256" key="2">
    <source>
        <dbReference type="SAM" id="SignalP"/>
    </source>
</evidence>
<dbReference type="RefSeq" id="WP_206718478.1">
    <property type="nucleotide sequence ID" value="NZ_CP071091.1"/>
</dbReference>
<sequence length="98" mass="10581">MKLISKSMFAGVAALVLAPLSALALPPDCDDICVEFEACNTTCAVPWTTRIINCGIWQDAYHHPGSCVPALAEGSEEEELMSSEPTEDVNASWEHSEQ</sequence>
<dbReference type="Proteomes" id="UP000663090">
    <property type="component" value="Chromosome"/>
</dbReference>
<reference evidence="3 4" key="1">
    <citation type="submission" date="2021-02" db="EMBL/GenBank/DDBJ databases">
        <title>De Novo genome assembly of isolated myxobacteria.</title>
        <authorList>
            <person name="Stevens D.C."/>
        </authorList>
    </citation>
    <scope>NUCLEOTIDE SEQUENCE [LARGE SCALE GENOMIC DNA]</scope>
    <source>
        <strain evidence="3 4">SCHIC003</strain>
    </source>
</reference>
<accession>A0ABX7NDG6</accession>
<proteinExistence type="predicted"/>
<evidence type="ECO:0000313" key="4">
    <source>
        <dbReference type="Proteomes" id="UP000663090"/>
    </source>
</evidence>
<evidence type="ECO:0000313" key="3">
    <source>
        <dbReference type="EMBL" id="QSQ16842.1"/>
    </source>
</evidence>
<keyword evidence="4" id="KW-1185">Reference proteome</keyword>
<gene>
    <name evidence="3" type="ORF">JY572_12660</name>
</gene>
<dbReference type="EMBL" id="CP071091">
    <property type="protein sequence ID" value="QSQ16842.1"/>
    <property type="molecule type" value="Genomic_DNA"/>
</dbReference>
<evidence type="ECO:0000256" key="1">
    <source>
        <dbReference type="SAM" id="MobiDB-lite"/>
    </source>
</evidence>
<feature type="signal peptide" evidence="2">
    <location>
        <begin position="1"/>
        <end position="24"/>
    </location>
</feature>
<protein>
    <recommendedName>
        <fullName evidence="5">Lipoprotein</fullName>
    </recommendedName>
</protein>
<keyword evidence="2" id="KW-0732">Signal</keyword>
<name>A0ABX7NDG6_9BACT</name>
<feature type="chain" id="PRO_5045462693" description="Lipoprotein" evidence="2">
    <location>
        <begin position="25"/>
        <end position="98"/>
    </location>
</feature>
<organism evidence="3 4">
    <name type="scientific">Myxococcus landrumensis</name>
    <dbReference type="NCBI Taxonomy" id="2813577"/>
    <lineage>
        <taxon>Bacteria</taxon>
        <taxon>Pseudomonadati</taxon>
        <taxon>Myxococcota</taxon>
        <taxon>Myxococcia</taxon>
        <taxon>Myxococcales</taxon>
        <taxon>Cystobacterineae</taxon>
        <taxon>Myxococcaceae</taxon>
        <taxon>Myxococcus</taxon>
    </lineage>
</organism>
<feature type="region of interest" description="Disordered" evidence="1">
    <location>
        <begin position="73"/>
        <end position="98"/>
    </location>
</feature>
<feature type="compositionally biased region" description="Acidic residues" evidence="1">
    <location>
        <begin position="74"/>
        <end position="87"/>
    </location>
</feature>
<evidence type="ECO:0008006" key="5">
    <source>
        <dbReference type="Google" id="ProtNLM"/>
    </source>
</evidence>